<dbReference type="OMA" id="RTFYEMF"/>
<sequence length="187" mass="22154">MCLLFLCAAKCYQDLYTTIKMKIGRLHELTRAATYYEFFNLGENCSDSDIKKAFRKLRKSTPPTNLTKDQFNELVMNGYSVLSNYRQAYDNFLRESKFLYINEPENFRNYFFIIVISVVCLLVFIDFVVYAVRYLKYVDDREKYKKMKKSDTPADAKNIKKKLHVNPPTMISKKMANHISSFFSKRQ</sequence>
<protein>
    <recommendedName>
        <fullName evidence="2">J domain-containing protein</fullName>
    </recommendedName>
</protein>
<accession>L2GKR1</accession>
<dbReference type="CDD" id="cd06257">
    <property type="entry name" value="DnaJ"/>
    <property type="match status" value="1"/>
</dbReference>
<keyword evidence="1" id="KW-0812">Transmembrane</keyword>
<dbReference type="EMBL" id="JH370143">
    <property type="protein sequence ID" value="ELA41473.1"/>
    <property type="molecule type" value="Genomic_DNA"/>
</dbReference>
<dbReference type="RefSeq" id="XP_007604903.1">
    <property type="nucleotide sequence ID" value="XM_007604841.1"/>
</dbReference>
<gene>
    <name evidence="3" type="ORF">VICG_01457</name>
</gene>
<dbReference type="HOGENOM" id="CLU_1448777_0_0_1"/>
<dbReference type="OrthoDB" id="2196113at2759"/>
<name>L2GKR1_VITCO</name>
<keyword evidence="1" id="KW-0472">Membrane</keyword>
<dbReference type="InParanoid" id="L2GKR1"/>
<proteinExistence type="predicted"/>
<dbReference type="SUPFAM" id="SSF46565">
    <property type="entry name" value="Chaperone J-domain"/>
    <property type="match status" value="1"/>
</dbReference>
<dbReference type="Gene3D" id="1.10.287.110">
    <property type="entry name" value="DnaJ domain"/>
    <property type="match status" value="1"/>
</dbReference>
<dbReference type="Proteomes" id="UP000011082">
    <property type="component" value="Unassembled WGS sequence"/>
</dbReference>
<dbReference type="PROSITE" id="PS50076">
    <property type="entry name" value="DNAJ_2"/>
    <property type="match status" value="1"/>
</dbReference>
<evidence type="ECO:0000259" key="2">
    <source>
        <dbReference type="PROSITE" id="PS50076"/>
    </source>
</evidence>
<evidence type="ECO:0000313" key="4">
    <source>
        <dbReference type="Proteomes" id="UP000011082"/>
    </source>
</evidence>
<evidence type="ECO:0000313" key="3">
    <source>
        <dbReference type="EMBL" id="ELA41473.1"/>
    </source>
</evidence>
<keyword evidence="4" id="KW-1185">Reference proteome</keyword>
<keyword evidence="1" id="KW-1133">Transmembrane helix</keyword>
<organism evidence="3 4">
    <name type="scientific">Vittaforma corneae (strain ATCC 50505)</name>
    <name type="common">Microsporidian parasite</name>
    <name type="synonym">Nosema corneum</name>
    <dbReference type="NCBI Taxonomy" id="993615"/>
    <lineage>
        <taxon>Eukaryota</taxon>
        <taxon>Fungi</taxon>
        <taxon>Fungi incertae sedis</taxon>
        <taxon>Microsporidia</taxon>
        <taxon>Nosematidae</taxon>
        <taxon>Vittaforma</taxon>
    </lineage>
</organism>
<dbReference type="GeneID" id="19882168"/>
<evidence type="ECO:0000256" key="1">
    <source>
        <dbReference type="SAM" id="Phobius"/>
    </source>
</evidence>
<feature type="domain" description="J" evidence="2">
    <location>
        <begin position="34"/>
        <end position="93"/>
    </location>
</feature>
<feature type="transmembrane region" description="Helical" evidence="1">
    <location>
        <begin position="110"/>
        <end position="135"/>
    </location>
</feature>
<dbReference type="InterPro" id="IPR036869">
    <property type="entry name" value="J_dom_sf"/>
</dbReference>
<dbReference type="STRING" id="993615.L2GKR1"/>
<dbReference type="InterPro" id="IPR001623">
    <property type="entry name" value="DnaJ_domain"/>
</dbReference>
<dbReference type="VEuPathDB" id="MicrosporidiaDB:VICG_01457"/>
<reference evidence="4" key="1">
    <citation type="submission" date="2011-05" db="EMBL/GenBank/DDBJ databases">
        <title>The genome sequence of Vittaforma corneae strain ATCC 50505.</title>
        <authorList>
            <consortium name="The Broad Institute Genome Sequencing Platform"/>
            <person name="Cuomo C."/>
            <person name="Didier E."/>
            <person name="Bowers L."/>
            <person name="Young S.K."/>
            <person name="Zeng Q."/>
            <person name="Gargeya S."/>
            <person name="Fitzgerald M."/>
            <person name="Haas B."/>
            <person name="Abouelleil A."/>
            <person name="Alvarado L."/>
            <person name="Arachchi H.M."/>
            <person name="Berlin A."/>
            <person name="Chapman S.B."/>
            <person name="Gearin G."/>
            <person name="Goldberg J."/>
            <person name="Griggs A."/>
            <person name="Gujja S."/>
            <person name="Hansen M."/>
            <person name="Heiman D."/>
            <person name="Howarth C."/>
            <person name="Larimer J."/>
            <person name="Lui A."/>
            <person name="MacDonald P.J.P."/>
            <person name="McCowen C."/>
            <person name="Montmayeur A."/>
            <person name="Murphy C."/>
            <person name="Neiman D."/>
            <person name="Pearson M."/>
            <person name="Priest M."/>
            <person name="Roberts A."/>
            <person name="Saif S."/>
            <person name="Shea T."/>
            <person name="Sisk P."/>
            <person name="Stolte C."/>
            <person name="Sykes S."/>
            <person name="Wortman J."/>
            <person name="Nusbaum C."/>
            <person name="Birren B."/>
        </authorList>
    </citation>
    <scope>NUCLEOTIDE SEQUENCE [LARGE SCALE GENOMIC DNA]</scope>
    <source>
        <strain evidence="4">ATCC 50505</strain>
    </source>
</reference>
<dbReference type="AlphaFoldDB" id="L2GKR1"/>